<dbReference type="Proteomes" id="UP000244005">
    <property type="component" value="Unassembled WGS sequence"/>
</dbReference>
<name>A0A2R6W9F2_MARPO</name>
<evidence type="ECO:0000313" key="1">
    <source>
        <dbReference type="EMBL" id="PTQ30483.1"/>
    </source>
</evidence>
<reference evidence="2" key="1">
    <citation type="journal article" date="2017" name="Cell">
        <title>Insights into land plant evolution garnered from the Marchantia polymorpha genome.</title>
        <authorList>
            <person name="Bowman J.L."/>
            <person name="Kohchi T."/>
            <person name="Yamato K.T."/>
            <person name="Jenkins J."/>
            <person name="Shu S."/>
            <person name="Ishizaki K."/>
            <person name="Yamaoka S."/>
            <person name="Nishihama R."/>
            <person name="Nakamura Y."/>
            <person name="Berger F."/>
            <person name="Adam C."/>
            <person name="Aki S.S."/>
            <person name="Althoff F."/>
            <person name="Araki T."/>
            <person name="Arteaga-Vazquez M.A."/>
            <person name="Balasubrmanian S."/>
            <person name="Barry K."/>
            <person name="Bauer D."/>
            <person name="Boehm C.R."/>
            <person name="Briginshaw L."/>
            <person name="Caballero-Perez J."/>
            <person name="Catarino B."/>
            <person name="Chen F."/>
            <person name="Chiyoda S."/>
            <person name="Chovatia M."/>
            <person name="Davies K.M."/>
            <person name="Delmans M."/>
            <person name="Demura T."/>
            <person name="Dierschke T."/>
            <person name="Dolan L."/>
            <person name="Dorantes-Acosta A.E."/>
            <person name="Eklund D.M."/>
            <person name="Florent S.N."/>
            <person name="Flores-Sandoval E."/>
            <person name="Fujiyama A."/>
            <person name="Fukuzawa H."/>
            <person name="Galik B."/>
            <person name="Grimanelli D."/>
            <person name="Grimwood J."/>
            <person name="Grossniklaus U."/>
            <person name="Hamada T."/>
            <person name="Haseloff J."/>
            <person name="Hetherington A.J."/>
            <person name="Higo A."/>
            <person name="Hirakawa Y."/>
            <person name="Hundley H.N."/>
            <person name="Ikeda Y."/>
            <person name="Inoue K."/>
            <person name="Inoue S.I."/>
            <person name="Ishida S."/>
            <person name="Jia Q."/>
            <person name="Kakita M."/>
            <person name="Kanazawa T."/>
            <person name="Kawai Y."/>
            <person name="Kawashima T."/>
            <person name="Kennedy M."/>
            <person name="Kinose K."/>
            <person name="Kinoshita T."/>
            <person name="Kohara Y."/>
            <person name="Koide E."/>
            <person name="Komatsu K."/>
            <person name="Kopischke S."/>
            <person name="Kubo M."/>
            <person name="Kyozuka J."/>
            <person name="Lagercrantz U."/>
            <person name="Lin S.S."/>
            <person name="Lindquist E."/>
            <person name="Lipzen A.M."/>
            <person name="Lu C.W."/>
            <person name="De Luna E."/>
            <person name="Martienssen R.A."/>
            <person name="Minamino N."/>
            <person name="Mizutani M."/>
            <person name="Mizutani M."/>
            <person name="Mochizuki N."/>
            <person name="Monte I."/>
            <person name="Mosher R."/>
            <person name="Nagasaki H."/>
            <person name="Nakagami H."/>
            <person name="Naramoto S."/>
            <person name="Nishitani K."/>
            <person name="Ohtani M."/>
            <person name="Okamoto T."/>
            <person name="Okumura M."/>
            <person name="Phillips J."/>
            <person name="Pollak B."/>
            <person name="Reinders A."/>
            <person name="Rovekamp M."/>
            <person name="Sano R."/>
            <person name="Sawa S."/>
            <person name="Schmid M.W."/>
            <person name="Shirakawa M."/>
            <person name="Solano R."/>
            <person name="Spunde A."/>
            <person name="Suetsugu N."/>
            <person name="Sugano S."/>
            <person name="Sugiyama A."/>
            <person name="Sun R."/>
            <person name="Suzuki Y."/>
            <person name="Takenaka M."/>
            <person name="Takezawa D."/>
            <person name="Tomogane H."/>
            <person name="Tsuzuki M."/>
            <person name="Ueda T."/>
            <person name="Umeda M."/>
            <person name="Ward J.M."/>
            <person name="Watanabe Y."/>
            <person name="Yazaki K."/>
            <person name="Yokoyama R."/>
            <person name="Yoshitake Y."/>
            <person name="Yotsui I."/>
            <person name="Zachgo S."/>
            <person name="Schmutz J."/>
        </authorList>
    </citation>
    <scope>NUCLEOTIDE SEQUENCE [LARGE SCALE GENOMIC DNA]</scope>
    <source>
        <strain evidence="2">Tak-1</strain>
    </source>
</reference>
<protein>
    <submittedName>
        <fullName evidence="1">Uncharacterized protein</fullName>
    </submittedName>
</protein>
<sequence length="155" mass="15844">MAEGDKDRVPVAREGGSGFFSSSAAAALRLWPRGRVAAWRAAVGPGVHLICPATGCLLYDSQLSLSALSALCRRPSLLLLSPRLSQPAWPGLAFPFIELLRSAGLLLLLLGGVAGQGTRVAKALGSSPRPSPPSAAAATPNLTGLAFPAAQHDGN</sequence>
<dbReference type="EMBL" id="KZ772796">
    <property type="protein sequence ID" value="PTQ30483.1"/>
    <property type="molecule type" value="Genomic_DNA"/>
</dbReference>
<dbReference type="AlphaFoldDB" id="A0A2R6W9F2"/>
<organism evidence="1 2">
    <name type="scientific">Marchantia polymorpha</name>
    <name type="common">Common liverwort</name>
    <name type="synonym">Marchantia aquatica</name>
    <dbReference type="NCBI Taxonomy" id="3197"/>
    <lineage>
        <taxon>Eukaryota</taxon>
        <taxon>Viridiplantae</taxon>
        <taxon>Streptophyta</taxon>
        <taxon>Embryophyta</taxon>
        <taxon>Marchantiophyta</taxon>
        <taxon>Marchantiopsida</taxon>
        <taxon>Marchantiidae</taxon>
        <taxon>Marchantiales</taxon>
        <taxon>Marchantiaceae</taxon>
        <taxon>Marchantia</taxon>
    </lineage>
</organism>
<proteinExistence type="predicted"/>
<keyword evidence="2" id="KW-1185">Reference proteome</keyword>
<accession>A0A2R6W9F2</accession>
<gene>
    <name evidence="1" type="ORF">MARPO_0124s0051</name>
</gene>
<evidence type="ECO:0000313" key="2">
    <source>
        <dbReference type="Proteomes" id="UP000244005"/>
    </source>
</evidence>
<dbReference type="Gramene" id="Mp5g02720.1">
    <property type="protein sequence ID" value="Mp5g02720.1.cds1"/>
    <property type="gene ID" value="Mp5g02720"/>
</dbReference>